<dbReference type="OrthoDB" id="5500856at2"/>
<dbReference type="PIRSF" id="PIRSF003109">
    <property type="entry name" value="McrC"/>
    <property type="match status" value="1"/>
</dbReference>
<keyword evidence="1" id="KW-0540">Nuclease</keyword>
<dbReference type="REBASE" id="167531">
    <property type="entry name" value="PsyGR122McrBCP"/>
</dbReference>
<name>A0A1C7Z472_PSESX</name>
<dbReference type="InterPro" id="IPR019292">
    <property type="entry name" value="McrC"/>
</dbReference>
<dbReference type="GO" id="GO:0009307">
    <property type="term" value="P:DNA restriction-modification system"/>
    <property type="evidence" value="ECO:0007669"/>
    <property type="project" value="InterPro"/>
</dbReference>
<dbReference type="RefSeq" id="WP_065834077.1">
    <property type="nucleotide sequence ID" value="NZ_LGSI01000049.1"/>
</dbReference>
<dbReference type="InterPro" id="IPR014407">
    <property type="entry name" value="McrC_bac"/>
</dbReference>
<proteinExistence type="predicted"/>
<organism evidence="1 2">
    <name type="scientific">Pseudomonas syringae</name>
    <dbReference type="NCBI Taxonomy" id="317"/>
    <lineage>
        <taxon>Bacteria</taxon>
        <taxon>Pseudomonadati</taxon>
        <taxon>Pseudomonadota</taxon>
        <taxon>Gammaproteobacteria</taxon>
        <taxon>Pseudomonadales</taxon>
        <taxon>Pseudomonadaceae</taxon>
        <taxon>Pseudomonas</taxon>
    </lineage>
</organism>
<sequence>MPNLAEGVLIHSPDRLVGRIPVRNLWLLMLYASDLYRALGNARTASEAMPDDLPRMVGEILTDAVEARLRRHLGLGYQYREQIVNRVRGRIDVLTTERKQLLMRGQIACRFDELTLDTVRNRFVRIALERVAGLLRRHPVGKRCRQLAQRLTNLGVSNLGVVRSQIDLERLGRHDTADRLMVSAAKLAYDMAIPSESAGRQYMHQPDRDEVWVRRLFEKAVTGFYRVALKDDWTVRGGVKLKWNSSDHTPGLDAVFPQMTVDIMLENAALAQRMVIDTKFTAIYKSSVYRSQTLHSAYLYQIYAYLRSQVTEADPLTQTACGLLLHPAVGERVDESVVIQGHYIRFATVDLAASSREIRDQLISVITPNLRFGSEHNSHTSNQVQ</sequence>
<protein>
    <submittedName>
        <fullName evidence="1">Restriction endonuclease</fullName>
    </submittedName>
</protein>
<dbReference type="PANTHER" id="PTHR38733:SF1">
    <property type="entry name" value="TYPE IV METHYL-DIRECTED RESTRICTION ENZYME ECOKMCRBC"/>
    <property type="match status" value="1"/>
</dbReference>
<dbReference type="Pfam" id="PF10117">
    <property type="entry name" value="McrBC"/>
    <property type="match status" value="1"/>
</dbReference>
<dbReference type="EMBL" id="LGSI01000049">
    <property type="protein sequence ID" value="OCR24199.1"/>
    <property type="molecule type" value="Genomic_DNA"/>
</dbReference>
<dbReference type="AlphaFoldDB" id="A0A1C7Z472"/>
<dbReference type="NCBIfam" id="NF007277">
    <property type="entry name" value="PRK09736.1"/>
    <property type="match status" value="1"/>
</dbReference>
<reference evidence="1 2" key="1">
    <citation type="submission" date="2015-07" db="EMBL/GenBank/DDBJ databases">
        <title>Draft genome sequence of a diazotrophic, plant growth-promoting rhizobacterium of the Pseudomonas syringae complex.</title>
        <authorList>
            <person name="Patten C.L."/>
            <person name="Jeong H."/>
        </authorList>
    </citation>
    <scope>NUCLEOTIDE SEQUENCE [LARGE SCALE GENOMIC DNA]</scope>
    <source>
        <strain evidence="1 2">GR12-2</strain>
    </source>
</reference>
<accession>A0A1C7Z472</accession>
<keyword evidence="1" id="KW-0378">Hydrolase</keyword>
<gene>
    <name evidence="1" type="ORF">AFK24_15745</name>
</gene>
<comment type="caution">
    <text evidence="1">The sequence shown here is derived from an EMBL/GenBank/DDBJ whole genome shotgun (WGS) entry which is preliminary data.</text>
</comment>
<evidence type="ECO:0000313" key="1">
    <source>
        <dbReference type="EMBL" id="OCR24199.1"/>
    </source>
</evidence>
<dbReference type="Proteomes" id="UP000093104">
    <property type="component" value="Unassembled WGS sequence"/>
</dbReference>
<dbReference type="GO" id="GO:0004519">
    <property type="term" value="F:endonuclease activity"/>
    <property type="evidence" value="ECO:0007669"/>
    <property type="project" value="UniProtKB-KW"/>
</dbReference>
<dbReference type="PANTHER" id="PTHR38733">
    <property type="entry name" value="PROTEIN MCRC"/>
    <property type="match status" value="1"/>
</dbReference>
<keyword evidence="1" id="KW-0255">Endonuclease</keyword>
<dbReference type="PATRIC" id="fig|317.243.peg.3534"/>
<evidence type="ECO:0000313" key="2">
    <source>
        <dbReference type="Proteomes" id="UP000093104"/>
    </source>
</evidence>